<dbReference type="PRINTS" id="PR00035">
    <property type="entry name" value="HTHGNTR"/>
</dbReference>
<proteinExistence type="predicted"/>
<sequence>MRPWLPMHVHSDATCIGKSMGCLGCLSKRGIRAYAGPMTTLDRDDPRPPYRQMADILRAAILTGKIRPGEKLPSGPELAEQYDVSKVTAQQAVRELRNEGLVVSRQGSGVYVRERTERPVGLRPHLERAFAEPNVTIDFAGFSGETLHGAISEPLDRIRDGRFRPDSLTVRILVPDPATPWTLPARAADMTDSPAFRKRAARKMERYTFGVLEEVRELQDLGLIQSATAEARIYPAVPLFKLYIINGVDMFFGYYPIEEHEIVLDGEPTVMWDLMGKNSTLFHTGVNSSDTDDSTTKLVRQSQFWFDSVWKIAREIQP</sequence>
<evidence type="ECO:0000256" key="1">
    <source>
        <dbReference type="ARBA" id="ARBA00023015"/>
    </source>
</evidence>
<keyword evidence="2" id="KW-0238">DNA-binding</keyword>
<dbReference type="InterPro" id="IPR050679">
    <property type="entry name" value="Bact_HTH_transcr_reg"/>
</dbReference>
<organism evidence="5 6">
    <name type="scientific">Nocardia arthritidis</name>
    <dbReference type="NCBI Taxonomy" id="228602"/>
    <lineage>
        <taxon>Bacteria</taxon>
        <taxon>Bacillati</taxon>
        <taxon>Actinomycetota</taxon>
        <taxon>Actinomycetes</taxon>
        <taxon>Mycobacteriales</taxon>
        <taxon>Nocardiaceae</taxon>
        <taxon>Nocardia</taxon>
    </lineage>
</organism>
<dbReference type="SMART" id="SM00345">
    <property type="entry name" value="HTH_GNTR"/>
    <property type="match status" value="1"/>
</dbReference>
<dbReference type="EMBL" id="CP046172">
    <property type="protein sequence ID" value="QIS13657.1"/>
    <property type="molecule type" value="Genomic_DNA"/>
</dbReference>
<name>A0A6G9YKQ9_9NOCA</name>
<gene>
    <name evidence="5" type="ORF">F5544_29060</name>
</gene>
<evidence type="ECO:0000313" key="6">
    <source>
        <dbReference type="Proteomes" id="UP000503540"/>
    </source>
</evidence>
<reference evidence="5 6" key="1">
    <citation type="journal article" date="2019" name="ACS Chem. Biol.">
        <title>Identification and Mobilization of a Cryptic Antibiotic Biosynthesis Gene Locus from a Human-Pathogenic Nocardia Isolate.</title>
        <authorList>
            <person name="Herisse M."/>
            <person name="Ishida K."/>
            <person name="Porter J.L."/>
            <person name="Howden B."/>
            <person name="Hertweck C."/>
            <person name="Stinear T.P."/>
            <person name="Pidot S.J."/>
        </authorList>
    </citation>
    <scope>NUCLEOTIDE SEQUENCE [LARGE SCALE GENOMIC DNA]</scope>
    <source>
        <strain evidence="5 6">AUSMDU00012717</strain>
    </source>
</reference>
<evidence type="ECO:0000256" key="3">
    <source>
        <dbReference type="ARBA" id="ARBA00023163"/>
    </source>
</evidence>
<dbReference type="InterPro" id="IPR036390">
    <property type="entry name" value="WH_DNA-bd_sf"/>
</dbReference>
<dbReference type="Gene3D" id="1.10.10.10">
    <property type="entry name" value="Winged helix-like DNA-binding domain superfamily/Winged helix DNA-binding domain"/>
    <property type="match status" value="1"/>
</dbReference>
<dbReference type="PROSITE" id="PS50949">
    <property type="entry name" value="HTH_GNTR"/>
    <property type="match status" value="1"/>
</dbReference>
<protein>
    <submittedName>
        <fullName evidence="5">GntR family transcriptional regulator</fullName>
    </submittedName>
</protein>
<dbReference type="SUPFAM" id="SSF46785">
    <property type="entry name" value="Winged helix' DNA-binding domain"/>
    <property type="match status" value="1"/>
</dbReference>
<dbReference type="GO" id="GO:0003700">
    <property type="term" value="F:DNA-binding transcription factor activity"/>
    <property type="evidence" value="ECO:0007669"/>
    <property type="project" value="InterPro"/>
</dbReference>
<dbReference type="KEGG" id="nah:F5544_29060"/>
<evidence type="ECO:0000256" key="2">
    <source>
        <dbReference type="ARBA" id="ARBA00023125"/>
    </source>
</evidence>
<accession>A0A6G9YKQ9</accession>
<evidence type="ECO:0000259" key="4">
    <source>
        <dbReference type="PROSITE" id="PS50949"/>
    </source>
</evidence>
<feature type="domain" description="HTH gntR-type" evidence="4">
    <location>
        <begin position="47"/>
        <end position="115"/>
    </location>
</feature>
<dbReference type="PANTHER" id="PTHR44846:SF17">
    <property type="entry name" value="GNTR-FAMILY TRANSCRIPTIONAL REGULATOR"/>
    <property type="match status" value="1"/>
</dbReference>
<dbReference type="Pfam" id="PF00392">
    <property type="entry name" value="GntR"/>
    <property type="match status" value="1"/>
</dbReference>
<dbReference type="AlphaFoldDB" id="A0A6G9YKQ9"/>
<dbReference type="Proteomes" id="UP000503540">
    <property type="component" value="Chromosome"/>
</dbReference>
<dbReference type="PANTHER" id="PTHR44846">
    <property type="entry name" value="MANNOSYL-D-GLYCERATE TRANSPORT/METABOLISM SYSTEM REPRESSOR MNGR-RELATED"/>
    <property type="match status" value="1"/>
</dbReference>
<dbReference type="CDD" id="cd07377">
    <property type="entry name" value="WHTH_GntR"/>
    <property type="match status" value="1"/>
</dbReference>
<evidence type="ECO:0000313" key="5">
    <source>
        <dbReference type="EMBL" id="QIS13657.1"/>
    </source>
</evidence>
<keyword evidence="1" id="KW-0805">Transcription regulation</keyword>
<keyword evidence="3" id="KW-0804">Transcription</keyword>
<dbReference type="GO" id="GO:0003677">
    <property type="term" value="F:DNA binding"/>
    <property type="evidence" value="ECO:0007669"/>
    <property type="project" value="UniProtKB-KW"/>
</dbReference>
<keyword evidence="6" id="KW-1185">Reference proteome</keyword>
<dbReference type="InterPro" id="IPR000524">
    <property type="entry name" value="Tscrpt_reg_HTH_GntR"/>
</dbReference>
<dbReference type="InterPro" id="IPR036388">
    <property type="entry name" value="WH-like_DNA-bd_sf"/>
</dbReference>
<dbReference type="GO" id="GO:0045892">
    <property type="term" value="P:negative regulation of DNA-templated transcription"/>
    <property type="evidence" value="ECO:0007669"/>
    <property type="project" value="TreeGrafter"/>
</dbReference>